<dbReference type="PANTHER" id="PTHR43335:SF2">
    <property type="entry name" value="ABC TRANSPORTER, ATP-BINDING PROTEIN"/>
    <property type="match status" value="1"/>
</dbReference>
<evidence type="ECO:0000259" key="5">
    <source>
        <dbReference type="PROSITE" id="PS50893"/>
    </source>
</evidence>
<keyword evidence="4 6" id="KW-0067">ATP-binding</keyword>
<dbReference type="OrthoDB" id="9804819at2"/>
<evidence type="ECO:0000256" key="3">
    <source>
        <dbReference type="ARBA" id="ARBA00022741"/>
    </source>
</evidence>
<dbReference type="SMART" id="SM00382">
    <property type="entry name" value="AAA"/>
    <property type="match status" value="1"/>
</dbReference>
<dbReference type="EMBL" id="CP004078">
    <property type="protein sequence ID" value="AHV99580.1"/>
    <property type="molecule type" value="Genomic_DNA"/>
</dbReference>
<comment type="similarity">
    <text evidence="1">Belongs to the ABC transporter superfamily.</text>
</comment>
<name>X4ZSZ9_9BACL</name>
<reference evidence="6 7" key="1">
    <citation type="journal article" date="2014" name="PLoS Genet.">
        <title>Comparative Genomic Analysis of N2-Fixing and Non-N2-Fixing Paenibacillus spp.: Organization, Evolution and Expression of the Nitrogen Fixation Genes.</title>
        <authorList>
            <person name="Xie J.B."/>
            <person name="Du Z."/>
            <person name="Bai L."/>
            <person name="Tian C."/>
            <person name="Zhang Y."/>
            <person name="Xie J.Y."/>
            <person name="Wang T."/>
            <person name="Liu X."/>
            <person name="Chen X."/>
            <person name="Cheng Q."/>
            <person name="Chen S."/>
            <person name="Li J."/>
        </authorList>
    </citation>
    <scope>NUCLEOTIDE SEQUENCE [LARGE SCALE GENOMIC DNA]</scope>
    <source>
        <strain evidence="6 7">T27</strain>
    </source>
</reference>
<dbReference type="eggNOG" id="COG1131">
    <property type="taxonomic scope" value="Bacteria"/>
</dbReference>
<dbReference type="PATRIC" id="fig|1268072.3.peg.4843"/>
<keyword evidence="7" id="KW-1185">Reference proteome</keyword>
<dbReference type="SUPFAM" id="SSF52540">
    <property type="entry name" value="P-loop containing nucleoside triphosphate hydrolases"/>
    <property type="match status" value="1"/>
</dbReference>
<dbReference type="GO" id="GO:0005524">
    <property type="term" value="F:ATP binding"/>
    <property type="evidence" value="ECO:0007669"/>
    <property type="project" value="UniProtKB-KW"/>
</dbReference>
<keyword evidence="3" id="KW-0547">Nucleotide-binding</keyword>
<dbReference type="Gene3D" id="3.40.50.300">
    <property type="entry name" value="P-loop containing nucleotide triphosphate hydrolases"/>
    <property type="match status" value="1"/>
</dbReference>
<dbReference type="InterPro" id="IPR003593">
    <property type="entry name" value="AAA+_ATPase"/>
</dbReference>
<dbReference type="HOGENOM" id="CLU_000604_1_2_9"/>
<dbReference type="RefSeq" id="WP_025337024.1">
    <property type="nucleotide sequence ID" value="NZ_CP004078.1"/>
</dbReference>
<dbReference type="KEGG" id="psab:PSAB_23465"/>
<proteinExistence type="inferred from homology"/>
<dbReference type="CDD" id="cd03264">
    <property type="entry name" value="ABC_drug_resistance_like"/>
    <property type="match status" value="1"/>
</dbReference>
<organism evidence="6 7">
    <name type="scientific">Paenibacillus sabinae T27</name>
    <dbReference type="NCBI Taxonomy" id="1268072"/>
    <lineage>
        <taxon>Bacteria</taxon>
        <taxon>Bacillati</taxon>
        <taxon>Bacillota</taxon>
        <taxon>Bacilli</taxon>
        <taxon>Bacillales</taxon>
        <taxon>Paenibacillaceae</taxon>
        <taxon>Paenibacillus</taxon>
    </lineage>
</organism>
<evidence type="ECO:0000256" key="2">
    <source>
        <dbReference type="ARBA" id="ARBA00022448"/>
    </source>
</evidence>
<dbReference type="InterPro" id="IPR017871">
    <property type="entry name" value="ABC_transporter-like_CS"/>
</dbReference>
<evidence type="ECO:0000313" key="6">
    <source>
        <dbReference type="EMBL" id="AHV99580.1"/>
    </source>
</evidence>
<keyword evidence="2" id="KW-0813">Transport</keyword>
<dbReference type="STRING" id="1268072.PSAB_23465"/>
<dbReference type="PROSITE" id="PS50893">
    <property type="entry name" value="ABC_TRANSPORTER_2"/>
    <property type="match status" value="1"/>
</dbReference>
<dbReference type="GO" id="GO:0016887">
    <property type="term" value="F:ATP hydrolysis activity"/>
    <property type="evidence" value="ECO:0007669"/>
    <property type="project" value="InterPro"/>
</dbReference>
<dbReference type="PROSITE" id="PS00211">
    <property type="entry name" value="ABC_TRANSPORTER_1"/>
    <property type="match status" value="1"/>
</dbReference>
<dbReference type="InterPro" id="IPR003439">
    <property type="entry name" value="ABC_transporter-like_ATP-bd"/>
</dbReference>
<dbReference type="PANTHER" id="PTHR43335">
    <property type="entry name" value="ABC TRANSPORTER, ATP-BINDING PROTEIN"/>
    <property type="match status" value="1"/>
</dbReference>
<evidence type="ECO:0000256" key="1">
    <source>
        <dbReference type="ARBA" id="ARBA00005417"/>
    </source>
</evidence>
<dbReference type="InterPro" id="IPR027417">
    <property type="entry name" value="P-loop_NTPase"/>
</dbReference>
<gene>
    <name evidence="6" type="ORF">PSAB_23465</name>
</gene>
<feature type="domain" description="ABC transporter" evidence="5">
    <location>
        <begin position="4"/>
        <end position="232"/>
    </location>
</feature>
<evidence type="ECO:0000313" key="7">
    <source>
        <dbReference type="Proteomes" id="UP000019772"/>
    </source>
</evidence>
<accession>X4ZSZ9</accession>
<evidence type="ECO:0000256" key="4">
    <source>
        <dbReference type="ARBA" id="ARBA00022840"/>
    </source>
</evidence>
<sequence length="300" mass="33131">MLELTLNEVSKHFSAKKAVNGVSVRLTSGVYGLLGANGAGKTTLMRMICGILSPTSGTIQMNGQEISRMGERYRDLLGYLPQDFGYYPDFSAEEFLWYVGSLKGLTLPAAKGKARELLRTVALSEAARKKIRTFSGGMKQRLGIAQAMLNDPRVLVLDEPTAGLDPKERVRFRNLIADLARDKIVILSTHIVSDVEYIADQILVVKQGGLLMTGTVEQLTATMEGCVWSCHVPAREAEEWNARYCVSNLRHEGDQVELRIVSKVKPADQAASVQPTLEDFYLHHFQDEQAAVSDEEKEGA</sequence>
<dbReference type="AlphaFoldDB" id="X4ZSZ9"/>
<dbReference type="Proteomes" id="UP000019772">
    <property type="component" value="Chromosome"/>
</dbReference>
<protein>
    <submittedName>
        <fullName evidence="6">ABC transporter ATP-binding protein</fullName>
    </submittedName>
</protein>
<dbReference type="Pfam" id="PF00005">
    <property type="entry name" value="ABC_tran"/>
    <property type="match status" value="1"/>
</dbReference>